<dbReference type="Pfam" id="PF01674">
    <property type="entry name" value="Lipase_2"/>
    <property type="match status" value="1"/>
</dbReference>
<sequence length="45" mass="4851">MRISAATLDAFVDRVRQATGAPKVALVGHSEGATMAYWYIKLGAR</sequence>
<keyword evidence="2" id="KW-1185">Reference proteome</keyword>
<organism evidence="1 2">
    <name type="scientific">Nocardia bovistercoris</name>
    <dbReference type="NCBI Taxonomy" id="2785916"/>
    <lineage>
        <taxon>Bacteria</taxon>
        <taxon>Bacillati</taxon>
        <taxon>Actinomycetota</taxon>
        <taxon>Actinomycetes</taxon>
        <taxon>Mycobacteriales</taxon>
        <taxon>Nocardiaceae</taxon>
        <taxon>Nocardia</taxon>
    </lineage>
</organism>
<evidence type="ECO:0000313" key="1">
    <source>
        <dbReference type="EMBL" id="MBH0779847.1"/>
    </source>
</evidence>
<dbReference type="InterPro" id="IPR002918">
    <property type="entry name" value="Lipase_EstA/Esterase_EstB"/>
</dbReference>
<dbReference type="InterPro" id="IPR029058">
    <property type="entry name" value="AB_hydrolase_fold"/>
</dbReference>
<reference evidence="1" key="1">
    <citation type="submission" date="2020-11" db="EMBL/GenBank/DDBJ databases">
        <title>Nocardia NEAU-351.nov., a novel actinomycete isolated from the cow dung.</title>
        <authorList>
            <person name="Zhang X."/>
        </authorList>
    </citation>
    <scope>NUCLEOTIDE SEQUENCE</scope>
    <source>
        <strain evidence="1">NEAU-351</strain>
    </source>
</reference>
<dbReference type="RefSeq" id="WP_196152152.1">
    <property type="nucleotide sequence ID" value="NZ_JADMLG010000012.1"/>
</dbReference>
<protein>
    <recommendedName>
        <fullName evidence="3">Alpha/beta hydrolase</fullName>
    </recommendedName>
</protein>
<dbReference type="EMBL" id="JADMLG010000012">
    <property type="protein sequence ID" value="MBH0779847.1"/>
    <property type="molecule type" value="Genomic_DNA"/>
</dbReference>
<proteinExistence type="predicted"/>
<dbReference type="SUPFAM" id="SSF53474">
    <property type="entry name" value="alpha/beta-Hydrolases"/>
    <property type="match status" value="1"/>
</dbReference>
<dbReference type="Gene3D" id="3.40.50.1820">
    <property type="entry name" value="alpha/beta hydrolase"/>
    <property type="match status" value="1"/>
</dbReference>
<gene>
    <name evidence="1" type="ORF">IT779_26595</name>
</gene>
<dbReference type="GO" id="GO:0016787">
    <property type="term" value="F:hydrolase activity"/>
    <property type="evidence" value="ECO:0007669"/>
    <property type="project" value="InterPro"/>
</dbReference>
<dbReference type="Proteomes" id="UP000655751">
    <property type="component" value="Unassembled WGS sequence"/>
</dbReference>
<dbReference type="GO" id="GO:0016042">
    <property type="term" value="P:lipid catabolic process"/>
    <property type="evidence" value="ECO:0007669"/>
    <property type="project" value="InterPro"/>
</dbReference>
<name>A0A931IDV1_9NOCA</name>
<evidence type="ECO:0008006" key="3">
    <source>
        <dbReference type="Google" id="ProtNLM"/>
    </source>
</evidence>
<evidence type="ECO:0000313" key="2">
    <source>
        <dbReference type="Proteomes" id="UP000655751"/>
    </source>
</evidence>
<accession>A0A931IDV1</accession>
<comment type="caution">
    <text evidence="1">The sequence shown here is derived from an EMBL/GenBank/DDBJ whole genome shotgun (WGS) entry which is preliminary data.</text>
</comment>
<dbReference type="AlphaFoldDB" id="A0A931IDV1"/>